<reference evidence="1 2" key="1">
    <citation type="submission" date="2020-08" db="EMBL/GenBank/DDBJ databases">
        <title>Genomic Encyclopedia of Type Strains, Phase IV (KMG-IV): sequencing the most valuable type-strain genomes for metagenomic binning, comparative biology and taxonomic classification.</title>
        <authorList>
            <person name="Goeker M."/>
        </authorList>
    </citation>
    <scope>NUCLEOTIDE SEQUENCE [LARGE SCALE GENOMIC DNA]</scope>
    <source>
        <strain evidence="1 2">DSM 29348</strain>
    </source>
</reference>
<dbReference type="Proteomes" id="UP000552757">
    <property type="component" value="Unassembled WGS sequence"/>
</dbReference>
<sequence>MNSMKKITLVTDIAFWSNSYGSHMRIQNLVRFLAQHNDLTVFFLKSLPGNIRVQLNQVALGHIKMVSYKQYSGRRIRFHKRVSNREFFKKFPAPDDFVSSFKAFLSENKSEAVILEYIRLAYLLDGCPSSVTTILDMHDVMSARTVSLRRAGLKAGIEISHSDERDLLNRFDRVMAISRADVSTLKSYVHDNKVIYTPHSVHVTAKDGKPIGDGKRLLFVGANSAPNIEGLRWFLDQVWPMLIEDGYILDVVGHVGSSFPKVPDGVVKHGQQDDMGWFLRHADIAINPVFVGGGIKIKCIDTLAAGLPCITTVEGAAGLEGALGAGLVVANSRLEFLGAIRHFAASADARRVAARLAPRFIDNELGENAAYSPLQRFIETGTQAAAWA</sequence>
<organism evidence="1 2">
    <name type="scientific">Sphingobium fontiphilum</name>
    <dbReference type="NCBI Taxonomy" id="944425"/>
    <lineage>
        <taxon>Bacteria</taxon>
        <taxon>Pseudomonadati</taxon>
        <taxon>Pseudomonadota</taxon>
        <taxon>Alphaproteobacteria</taxon>
        <taxon>Sphingomonadales</taxon>
        <taxon>Sphingomonadaceae</taxon>
        <taxon>Sphingobium</taxon>
    </lineage>
</organism>
<evidence type="ECO:0000313" key="1">
    <source>
        <dbReference type="EMBL" id="MBB3980841.1"/>
    </source>
</evidence>
<dbReference type="SUPFAM" id="SSF53756">
    <property type="entry name" value="UDP-Glycosyltransferase/glycogen phosphorylase"/>
    <property type="match status" value="1"/>
</dbReference>
<proteinExistence type="predicted"/>
<evidence type="ECO:0008006" key="3">
    <source>
        <dbReference type="Google" id="ProtNLM"/>
    </source>
</evidence>
<keyword evidence="2" id="KW-1185">Reference proteome</keyword>
<dbReference type="Gene3D" id="3.40.50.2000">
    <property type="entry name" value="Glycogen Phosphorylase B"/>
    <property type="match status" value="1"/>
</dbReference>
<dbReference type="EMBL" id="JACIEB010000001">
    <property type="protein sequence ID" value="MBB3980841.1"/>
    <property type="molecule type" value="Genomic_DNA"/>
</dbReference>
<gene>
    <name evidence="1" type="ORF">GGR44_000472</name>
</gene>
<dbReference type="AlphaFoldDB" id="A0A7W6DCQ0"/>
<name>A0A7W6DCQ0_9SPHN</name>
<dbReference type="Pfam" id="PF13692">
    <property type="entry name" value="Glyco_trans_1_4"/>
    <property type="match status" value="1"/>
</dbReference>
<evidence type="ECO:0000313" key="2">
    <source>
        <dbReference type="Proteomes" id="UP000552757"/>
    </source>
</evidence>
<accession>A0A7W6DCQ0</accession>
<comment type="caution">
    <text evidence="1">The sequence shown here is derived from an EMBL/GenBank/DDBJ whole genome shotgun (WGS) entry which is preliminary data.</text>
</comment>
<protein>
    <recommendedName>
        <fullName evidence="3">Glycosyltransferase</fullName>
    </recommendedName>
</protein>